<evidence type="ECO:0000313" key="1">
    <source>
        <dbReference type="EMBL" id="ARB06828.1"/>
    </source>
</evidence>
<gene>
    <name evidence="1" type="ORF">ABP12_00087</name>
</gene>
<organism evidence="1 2">
    <name type="scientific">Acinetobacter phage WCHABP12</name>
    <dbReference type="NCBI Taxonomy" id="1965454"/>
    <lineage>
        <taxon>Viruses</taxon>
        <taxon>Duplodnaviria</taxon>
        <taxon>Heunggongvirae</taxon>
        <taxon>Uroviricota</taxon>
        <taxon>Caudoviricetes</taxon>
        <taxon>Obolenskvirus</taxon>
        <taxon>Obolenskvirus WCHABP12</taxon>
    </lineage>
</organism>
<keyword evidence="2" id="KW-1185">Reference proteome</keyword>
<dbReference type="Proteomes" id="UP000221758">
    <property type="component" value="Segment"/>
</dbReference>
<protein>
    <submittedName>
        <fullName evidence="1">Uncharacterized protein</fullName>
    </submittedName>
</protein>
<proteinExistence type="predicted"/>
<name>A0A1V0DZD8_9CAUD</name>
<accession>A0A1V0DZD8</accession>
<reference evidence="1 2" key="1">
    <citation type="submission" date="2017-02" db="EMBL/GenBank/DDBJ databases">
        <title>The complete genome of Acinetobacter Baumannii phage WCHABP12.</title>
        <authorList>
            <person name="Zhou W."/>
            <person name="Feng Y."/>
            <person name="Zong Z."/>
        </authorList>
    </citation>
    <scope>NUCLEOTIDE SEQUENCE [LARGE SCALE GENOMIC DNA]</scope>
</reference>
<dbReference type="EMBL" id="KY670595">
    <property type="protein sequence ID" value="ARB06828.1"/>
    <property type="molecule type" value="Genomic_DNA"/>
</dbReference>
<dbReference type="OrthoDB" id="24877at10239"/>
<evidence type="ECO:0000313" key="2">
    <source>
        <dbReference type="Proteomes" id="UP000221758"/>
    </source>
</evidence>
<sequence length="62" mass="7216">MKVSIQVNSEKLYQKIEKAIEYFKDAESRQLNNVDLGKCSDDYIKALLIFDQTLFTTKTIEP</sequence>